<accession>A0A3Q3VMT4</accession>
<evidence type="ECO:0000256" key="8">
    <source>
        <dbReference type="ARBA" id="ARBA00022763"/>
    </source>
</evidence>
<feature type="compositionally biased region" description="Polar residues" evidence="17">
    <location>
        <begin position="488"/>
        <end position="513"/>
    </location>
</feature>
<dbReference type="Ensembl" id="ENSMMOT00000003026.1">
    <property type="protein sequence ID" value="ENSMMOP00000002981.1"/>
    <property type="gene ID" value="ENSMMOG00000002401.1"/>
</dbReference>
<evidence type="ECO:0000256" key="6">
    <source>
        <dbReference type="ARBA" id="ARBA00022454"/>
    </source>
</evidence>
<comment type="subcellular location">
    <subcellularLocation>
        <location evidence="3">Chromosome</location>
        <location evidence="3">Telomere</location>
    </subcellularLocation>
    <subcellularLocation>
        <location evidence="2">Nucleus</location>
    </subcellularLocation>
</comment>
<evidence type="ECO:0000256" key="9">
    <source>
        <dbReference type="ARBA" id="ARBA00022801"/>
    </source>
</evidence>
<evidence type="ECO:0000256" key="1">
    <source>
        <dbReference type="ARBA" id="ARBA00001526"/>
    </source>
</evidence>
<evidence type="ECO:0000256" key="16">
    <source>
        <dbReference type="ARBA" id="ARBA00042738"/>
    </source>
</evidence>
<dbReference type="GO" id="GO:0003684">
    <property type="term" value="F:damaged DNA binding"/>
    <property type="evidence" value="ECO:0007669"/>
    <property type="project" value="TreeGrafter"/>
</dbReference>
<feature type="region of interest" description="Disordered" evidence="17">
    <location>
        <begin position="486"/>
        <end position="514"/>
    </location>
</feature>
<dbReference type="EC" id="3.5.2.6" evidence="5"/>
<comment type="similarity">
    <text evidence="4">Belongs to the DNA repair metallo-beta-lactamase (DRMBL) family.</text>
</comment>
<evidence type="ECO:0000256" key="12">
    <source>
        <dbReference type="ARBA" id="ARBA00023204"/>
    </source>
</evidence>
<keyword evidence="7" id="KW-0540">Nuclease</keyword>
<dbReference type="OMA" id="DDIMSND"/>
<dbReference type="Gene3D" id="3.40.50.12650">
    <property type="match status" value="1"/>
</dbReference>
<dbReference type="InterPro" id="IPR036866">
    <property type="entry name" value="RibonucZ/Hydroxyglut_hydro"/>
</dbReference>
<dbReference type="GO" id="GO:0008800">
    <property type="term" value="F:beta-lactamase activity"/>
    <property type="evidence" value="ECO:0007669"/>
    <property type="project" value="UniProtKB-EC"/>
</dbReference>
<dbReference type="STRING" id="94237.ENSMMOP00000002981"/>
<dbReference type="Pfam" id="PF12706">
    <property type="entry name" value="Lactamase_B_2"/>
    <property type="match status" value="1"/>
</dbReference>
<evidence type="ECO:0000256" key="7">
    <source>
        <dbReference type="ARBA" id="ARBA00022722"/>
    </source>
</evidence>
<dbReference type="GO" id="GO:0000723">
    <property type="term" value="P:telomere maintenance"/>
    <property type="evidence" value="ECO:0007669"/>
    <property type="project" value="TreeGrafter"/>
</dbReference>
<dbReference type="SUPFAM" id="SSF56281">
    <property type="entry name" value="Metallo-hydrolase/oxidoreductase"/>
    <property type="match status" value="1"/>
</dbReference>
<evidence type="ECO:0000256" key="3">
    <source>
        <dbReference type="ARBA" id="ARBA00004574"/>
    </source>
</evidence>
<proteinExistence type="inferred from homology"/>
<keyword evidence="12" id="KW-0234">DNA repair</keyword>
<dbReference type="Gene3D" id="3.60.15.10">
    <property type="entry name" value="Ribonuclease Z/Hydroxyacylglutathione hydrolase-like"/>
    <property type="match status" value="1"/>
</dbReference>
<evidence type="ECO:0000256" key="15">
    <source>
        <dbReference type="ARBA" id="ARBA00041693"/>
    </source>
</evidence>
<dbReference type="AlphaFoldDB" id="A0A3Q3VMT4"/>
<reference evidence="19" key="1">
    <citation type="submission" date="2025-08" db="UniProtKB">
        <authorList>
            <consortium name="Ensembl"/>
        </authorList>
    </citation>
    <scope>IDENTIFICATION</scope>
</reference>
<evidence type="ECO:0000256" key="4">
    <source>
        <dbReference type="ARBA" id="ARBA00010304"/>
    </source>
</evidence>
<keyword evidence="10" id="KW-0269">Exonuclease</keyword>
<dbReference type="PANTHER" id="PTHR23240:SF26">
    <property type="entry name" value="5' EXONUCLEASE APOLLO"/>
    <property type="match status" value="1"/>
</dbReference>
<evidence type="ECO:0000256" key="2">
    <source>
        <dbReference type="ARBA" id="ARBA00004123"/>
    </source>
</evidence>
<evidence type="ECO:0000259" key="18">
    <source>
        <dbReference type="SMART" id="SM00849"/>
    </source>
</evidence>
<evidence type="ECO:0000313" key="19">
    <source>
        <dbReference type="Ensembl" id="ENSMMOP00000002981.1"/>
    </source>
</evidence>
<dbReference type="CDD" id="cd16273">
    <property type="entry name" value="SNM1A-1C-like_MBL-fold"/>
    <property type="match status" value="1"/>
</dbReference>
<evidence type="ECO:0000313" key="20">
    <source>
        <dbReference type="Proteomes" id="UP000261620"/>
    </source>
</evidence>
<dbReference type="Pfam" id="PF07522">
    <property type="entry name" value="DRMBL"/>
    <property type="match status" value="1"/>
</dbReference>
<keyword evidence="20" id="KW-1185">Reference proteome</keyword>
<dbReference type="PANTHER" id="PTHR23240">
    <property type="entry name" value="DNA CROSS-LINK REPAIR PROTEIN PSO2/SNM1-RELATED"/>
    <property type="match status" value="1"/>
</dbReference>
<reference evidence="19" key="2">
    <citation type="submission" date="2025-09" db="UniProtKB">
        <authorList>
            <consortium name="Ensembl"/>
        </authorList>
    </citation>
    <scope>IDENTIFICATION</scope>
</reference>
<dbReference type="FunFam" id="3.40.50.12650:FF:000003">
    <property type="entry name" value="DNA cross-link repair 1B"/>
    <property type="match status" value="1"/>
</dbReference>
<evidence type="ECO:0000256" key="17">
    <source>
        <dbReference type="SAM" id="MobiDB-lite"/>
    </source>
</evidence>
<evidence type="ECO:0000256" key="5">
    <source>
        <dbReference type="ARBA" id="ARBA00012865"/>
    </source>
</evidence>
<evidence type="ECO:0000256" key="11">
    <source>
        <dbReference type="ARBA" id="ARBA00022895"/>
    </source>
</evidence>
<evidence type="ECO:0000256" key="13">
    <source>
        <dbReference type="ARBA" id="ARBA00023242"/>
    </source>
</evidence>
<keyword evidence="13" id="KW-0539">Nucleus</keyword>
<protein>
    <recommendedName>
        <fullName evidence="14">5' exonuclease Apollo</fullName>
        <ecNumber evidence="5">3.5.2.6</ecNumber>
    </recommendedName>
    <alternativeName>
        <fullName evidence="15">DNA cross-link repair 1B protein</fullName>
    </alternativeName>
    <alternativeName>
        <fullName evidence="16">SNM1 homolog B</fullName>
    </alternativeName>
</protein>
<evidence type="ECO:0000256" key="14">
    <source>
        <dbReference type="ARBA" id="ARBA00039555"/>
    </source>
</evidence>
<comment type="catalytic activity">
    <reaction evidence="1">
        <text>a beta-lactam + H2O = a substituted beta-amino acid</text>
        <dbReference type="Rhea" id="RHEA:20401"/>
        <dbReference type="ChEBI" id="CHEBI:15377"/>
        <dbReference type="ChEBI" id="CHEBI:35627"/>
        <dbReference type="ChEBI" id="CHEBI:140347"/>
        <dbReference type="EC" id="3.5.2.6"/>
    </reaction>
</comment>
<keyword evidence="8" id="KW-0227">DNA damage</keyword>
<keyword evidence="6" id="KW-0158">Chromosome</keyword>
<dbReference type="SMART" id="SM00849">
    <property type="entry name" value="Lactamase_B"/>
    <property type="match status" value="1"/>
</dbReference>
<dbReference type="GO" id="GO:0036297">
    <property type="term" value="P:interstrand cross-link repair"/>
    <property type="evidence" value="ECO:0007669"/>
    <property type="project" value="TreeGrafter"/>
</dbReference>
<organism evidence="19 20">
    <name type="scientific">Mola mola</name>
    <name type="common">Ocean sunfish</name>
    <name type="synonym">Tetraodon mola</name>
    <dbReference type="NCBI Taxonomy" id="94237"/>
    <lineage>
        <taxon>Eukaryota</taxon>
        <taxon>Metazoa</taxon>
        <taxon>Chordata</taxon>
        <taxon>Craniata</taxon>
        <taxon>Vertebrata</taxon>
        <taxon>Euteleostomi</taxon>
        <taxon>Actinopterygii</taxon>
        <taxon>Neopterygii</taxon>
        <taxon>Teleostei</taxon>
        <taxon>Neoteleostei</taxon>
        <taxon>Acanthomorphata</taxon>
        <taxon>Eupercaria</taxon>
        <taxon>Tetraodontiformes</taxon>
        <taxon>Molidae</taxon>
        <taxon>Mola</taxon>
    </lineage>
</organism>
<dbReference type="GO" id="GO:0006303">
    <property type="term" value="P:double-strand break repair via nonhomologous end joining"/>
    <property type="evidence" value="ECO:0007669"/>
    <property type="project" value="TreeGrafter"/>
</dbReference>
<sequence>MSVNGKVIPHTPLAVDFWHVRKCPGVRLFFLSHMHSDHTVGLTSTWSNLPIYCSPTTATILRLRLQVKEQWIHPLELGEPYLLPLDDIGKEKLTVTLMDANHCPGAVMFLFEGYFGCILYTGDFRYIPSMLREPCLRTNITIDVLYLDNTNCDPNRTLPSRQRATQQIKEIIRCHPNHSVVIGLYALGKESLLLELAMEFKTWIEVSFERMENLRALELPDVFTTDAGAGRIRVVGQSEICSANLNQWNKEEPTLAILPTSRPLVSFHPNVFVVPYSDHSSYQELEDFVSALKPTTVVPIVGNHVPGSLSALVPSRKRHEILVPESVQHYMLRQPERQCSSSAYTSLRRRHFQPIGPKGVIFESPLRGARSLGEQALEVECLEQNVSEEEMDTASSDNDSDCILIDLSKDFVPKQHRRRPRDMWRLNIVKRVSEDMAMAESVPLGQLTQSNFAPMDVLTNAKASLKPVRTTTKSFKTVTKINKETAVNDANQQSRYGNAQNNTLADSDGMSQQDENDQVDDIMLNDSNFSQHDHNDRGQKSLDNVSCTSSNSLTILQQQYVEDNENSILNDLPFTEGDFKTCGLLQKSFVQQFVLIPVYDENLNISNC</sequence>
<dbReference type="InterPro" id="IPR001279">
    <property type="entry name" value="Metallo-B-lactamas"/>
</dbReference>
<evidence type="ECO:0000256" key="10">
    <source>
        <dbReference type="ARBA" id="ARBA00022839"/>
    </source>
</evidence>
<keyword evidence="11" id="KW-0779">Telomere</keyword>
<feature type="domain" description="Metallo-beta-lactamase" evidence="18">
    <location>
        <begin position="2"/>
        <end position="178"/>
    </location>
</feature>
<dbReference type="GO" id="GO:0035312">
    <property type="term" value="F:5'-3' DNA exonuclease activity"/>
    <property type="evidence" value="ECO:0007669"/>
    <property type="project" value="TreeGrafter"/>
</dbReference>
<dbReference type="Proteomes" id="UP000261620">
    <property type="component" value="Unplaced"/>
</dbReference>
<keyword evidence="9" id="KW-0378">Hydrolase</keyword>
<dbReference type="InterPro" id="IPR011084">
    <property type="entry name" value="DRMBL"/>
</dbReference>
<dbReference type="GO" id="GO:0005634">
    <property type="term" value="C:nucleus"/>
    <property type="evidence" value="ECO:0007669"/>
    <property type="project" value="UniProtKB-SubCell"/>
</dbReference>
<dbReference type="GO" id="GO:0000781">
    <property type="term" value="C:chromosome, telomeric region"/>
    <property type="evidence" value="ECO:0007669"/>
    <property type="project" value="UniProtKB-SubCell"/>
</dbReference>
<name>A0A3Q3VMT4_MOLML</name>